<protein>
    <submittedName>
        <fullName evidence="1">Uncharacterized protein</fullName>
    </submittedName>
</protein>
<gene>
    <name evidence="1" type="ORF">LMANV2_240047</name>
</gene>
<organism evidence="1 2">
    <name type="scientific">Leptospira interrogans serovar Manilae</name>
    <dbReference type="NCBI Taxonomy" id="214675"/>
    <lineage>
        <taxon>Bacteria</taxon>
        <taxon>Pseudomonadati</taxon>
        <taxon>Spirochaetota</taxon>
        <taxon>Spirochaetia</taxon>
        <taxon>Leptospirales</taxon>
        <taxon>Leptospiraceae</taxon>
        <taxon>Leptospira</taxon>
    </lineage>
</organism>
<name>A0AAQ1NW37_LEPIR</name>
<evidence type="ECO:0000313" key="2">
    <source>
        <dbReference type="Proteomes" id="UP000234460"/>
    </source>
</evidence>
<proteinExistence type="predicted"/>
<dbReference type="AlphaFoldDB" id="A0AAQ1NW37"/>
<comment type="caution">
    <text evidence="1">The sequence shown here is derived from an EMBL/GenBank/DDBJ whole genome shotgun (WGS) entry which is preliminary data.</text>
</comment>
<sequence length="55" mass="6836">MYKFMFKRSYLNGENVFHAKIQTKNLFYYNYRIKYANVYLSIKYLILCYNIISET</sequence>
<reference evidence="1 2" key="1">
    <citation type="submission" date="2017-11" db="EMBL/GenBank/DDBJ databases">
        <authorList>
            <person name="Lechat P."/>
        </authorList>
    </citation>
    <scope>NUCLEOTIDE SEQUENCE [LARGE SCALE GENOMIC DNA]</scope>
    <source>
        <strain evidence="1">L495</strain>
    </source>
</reference>
<accession>A0AAQ1NW37</accession>
<dbReference type="Proteomes" id="UP000234460">
    <property type="component" value="Chromosome LMANV2"/>
</dbReference>
<evidence type="ECO:0000313" key="1">
    <source>
        <dbReference type="EMBL" id="SOR60995.1"/>
    </source>
</evidence>
<dbReference type="EMBL" id="OEJX01000017">
    <property type="protein sequence ID" value="SOR60995.1"/>
    <property type="molecule type" value="Genomic_DNA"/>
</dbReference>